<keyword evidence="9 11" id="KW-0482">Metalloprotease</keyword>
<evidence type="ECO:0000256" key="11">
    <source>
        <dbReference type="RuleBase" id="RU362031"/>
    </source>
</evidence>
<evidence type="ECO:0000256" key="1">
    <source>
        <dbReference type="ARBA" id="ARBA00001947"/>
    </source>
</evidence>
<dbReference type="PANTHER" id="PTHR42837">
    <property type="entry name" value="REGULATOR OF SIGMA-E PROTEASE RSEP"/>
    <property type="match status" value="1"/>
</dbReference>
<dbReference type="GO" id="GO:0016020">
    <property type="term" value="C:membrane"/>
    <property type="evidence" value="ECO:0007669"/>
    <property type="project" value="UniProtKB-SubCell"/>
</dbReference>
<evidence type="ECO:0000256" key="2">
    <source>
        <dbReference type="ARBA" id="ARBA00004141"/>
    </source>
</evidence>
<evidence type="ECO:0000256" key="10">
    <source>
        <dbReference type="ARBA" id="ARBA00023136"/>
    </source>
</evidence>
<dbReference type="CDD" id="cd06163">
    <property type="entry name" value="S2P-M50_PDZ_RseP-like"/>
    <property type="match status" value="2"/>
</dbReference>
<comment type="cofactor">
    <cofactor evidence="1 11">
        <name>Zn(2+)</name>
        <dbReference type="ChEBI" id="CHEBI:29105"/>
    </cofactor>
</comment>
<dbReference type="GO" id="GO:0046872">
    <property type="term" value="F:metal ion binding"/>
    <property type="evidence" value="ECO:0007669"/>
    <property type="project" value="UniProtKB-KW"/>
</dbReference>
<dbReference type="EMBL" id="JADILZ010000032">
    <property type="protein sequence ID" value="MBO8477993.1"/>
    <property type="molecule type" value="Genomic_DNA"/>
</dbReference>
<keyword evidence="5 11" id="KW-0812">Transmembrane</keyword>
<accession>A0A9D9NLZ9</accession>
<dbReference type="Pfam" id="PF02163">
    <property type="entry name" value="Peptidase_M50"/>
    <property type="match status" value="1"/>
</dbReference>
<dbReference type="PANTHER" id="PTHR42837:SF2">
    <property type="entry name" value="MEMBRANE METALLOPROTEASE ARASP2, CHLOROPLASTIC-RELATED"/>
    <property type="match status" value="1"/>
</dbReference>
<dbReference type="GO" id="GO:0004222">
    <property type="term" value="F:metalloendopeptidase activity"/>
    <property type="evidence" value="ECO:0007669"/>
    <property type="project" value="InterPro"/>
</dbReference>
<evidence type="ECO:0000256" key="7">
    <source>
        <dbReference type="ARBA" id="ARBA00022833"/>
    </source>
</evidence>
<evidence type="ECO:0000313" key="13">
    <source>
        <dbReference type="EMBL" id="MBO8477993.1"/>
    </source>
</evidence>
<name>A0A9D9NLZ9_9BACT</name>
<dbReference type="InterPro" id="IPR036034">
    <property type="entry name" value="PDZ_sf"/>
</dbReference>
<reference evidence="13" key="1">
    <citation type="submission" date="2020-10" db="EMBL/GenBank/DDBJ databases">
        <authorList>
            <person name="Gilroy R."/>
        </authorList>
    </citation>
    <scope>NUCLEOTIDE SEQUENCE</scope>
    <source>
        <strain evidence="13">2478</strain>
    </source>
</reference>
<keyword evidence="11" id="KW-0479">Metal-binding</keyword>
<keyword evidence="4" id="KW-0645">Protease</keyword>
<dbReference type="InterPro" id="IPR008915">
    <property type="entry name" value="Peptidase_M50"/>
</dbReference>
<feature type="domain" description="Peptidase M50" evidence="12">
    <location>
        <begin position="10"/>
        <end position="419"/>
    </location>
</feature>
<evidence type="ECO:0000256" key="6">
    <source>
        <dbReference type="ARBA" id="ARBA00022801"/>
    </source>
</evidence>
<gene>
    <name evidence="13" type="primary">rseP</name>
    <name evidence="13" type="ORF">IAB80_03795</name>
</gene>
<feature type="transmembrane region" description="Helical" evidence="11">
    <location>
        <begin position="358"/>
        <end position="378"/>
    </location>
</feature>
<comment type="similarity">
    <text evidence="3 11">Belongs to the peptidase M50B family.</text>
</comment>
<keyword evidence="7 11" id="KW-0862">Zinc</keyword>
<evidence type="ECO:0000256" key="3">
    <source>
        <dbReference type="ARBA" id="ARBA00007931"/>
    </source>
</evidence>
<reference evidence="13" key="2">
    <citation type="journal article" date="2021" name="PeerJ">
        <title>Extensive microbial diversity within the chicken gut microbiome revealed by metagenomics and culture.</title>
        <authorList>
            <person name="Gilroy R."/>
            <person name="Ravi A."/>
            <person name="Getino M."/>
            <person name="Pursley I."/>
            <person name="Horton D.L."/>
            <person name="Alikhan N.F."/>
            <person name="Baker D."/>
            <person name="Gharbi K."/>
            <person name="Hall N."/>
            <person name="Watson M."/>
            <person name="Adriaenssens E.M."/>
            <person name="Foster-Nyarko E."/>
            <person name="Jarju S."/>
            <person name="Secka A."/>
            <person name="Antonio M."/>
            <person name="Oren A."/>
            <person name="Chaudhuri R.R."/>
            <person name="La Ragione R."/>
            <person name="Hildebrand F."/>
            <person name="Pallen M.J."/>
        </authorList>
    </citation>
    <scope>NUCLEOTIDE SEQUENCE</scope>
    <source>
        <strain evidence="13">2478</strain>
    </source>
</reference>
<evidence type="ECO:0000256" key="5">
    <source>
        <dbReference type="ARBA" id="ARBA00022692"/>
    </source>
</evidence>
<sequence length="434" mass="48471">MIVLMKILQVVLALSVLILIHELGHFLFAKLFKIRVEKFYLFFDAGFALFRFKPKNSDTEYGIGWLPLGGYCKIAGMVDESMDTEALKQPPQPWEFRSKPAWQRLLVMAGGVLFNFIFAIILYIGIMAGWGETYISNQDNSIYVNDLAYDMGFRTGDKILKFDDYTPERFDMLQADMARRTAQKATVLRDGDTVDIYIDQNMIGDILNTPGMFDIAVPFVVDTVPASSLNHASGLKRGDRIIAIDGTGVRYLQESREILKAHSGSSVTASVARGKDTLAINLQVDTSGLLGIYTQLPGIQRKNYSVLEAIPAGINLTFNTIGGYIQDIRLIFTPRTEAYKSVGSFIMMGQIFPASWDWYRFINILALLSIMLGVMNLLPIPALDGGHIVFTIYEMVTGRKPSDKFLEGAQIVGMILLFGLMLLAFGNDIGRLMR</sequence>
<dbReference type="SUPFAM" id="SSF50156">
    <property type="entry name" value="PDZ domain-like"/>
    <property type="match status" value="2"/>
</dbReference>
<evidence type="ECO:0000256" key="8">
    <source>
        <dbReference type="ARBA" id="ARBA00022989"/>
    </source>
</evidence>
<dbReference type="InterPro" id="IPR004387">
    <property type="entry name" value="Pept_M50_Zn"/>
</dbReference>
<dbReference type="GO" id="GO:0006508">
    <property type="term" value="P:proteolysis"/>
    <property type="evidence" value="ECO:0007669"/>
    <property type="project" value="UniProtKB-KW"/>
</dbReference>
<organism evidence="13 14">
    <name type="scientific">Candidatus Cryptobacteroides excrementipullorum</name>
    <dbReference type="NCBI Taxonomy" id="2840761"/>
    <lineage>
        <taxon>Bacteria</taxon>
        <taxon>Pseudomonadati</taxon>
        <taxon>Bacteroidota</taxon>
        <taxon>Bacteroidia</taxon>
        <taxon>Bacteroidales</taxon>
        <taxon>Candidatus Cryptobacteroides</taxon>
    </lineage>
</organism>
<keyword evidence="6 11" id="KW-0378">Hydrolase</keyword>
<comment type="subcellular location">
    <subcellularLocation>
        <location evidence="2">Membrane</location>
        <topology evidence="2">Multi-pass membrane protein</topology>
    </subcellularLocation>
</comment>
<keyword evidence="8 11" id="KW-1133">Transmembrane helix</keyword>
<evidence type="ECO:0000259" key="12">
    <source>
        <dbReference type="Pfam" id="PF02163"/>
    </source>
</evidence>
<evidence type="ECO:0000256" key="4">
    <source>
        <dbReference type="ARBA" id="ARBA00022670"/>
    </source>
</evidence>
<feature type="transmembrane region" description="Helical" evidence="11">
    <location>
        <begin position="405"/>
        <end position="425"/>
    </location>
</feature>
<dbReference type="AlphaFoldDB" id="A0A9D9NLZ9"/>
<dbReference type="EC" id="3.4.24.-" evidence="11"/>
<dbReference type="NCBIfam" id="TIGR00054">
    <property type="entry name" value="RIP metalloprotease RseP"/>
    <property type="match status" value="1"/>
</dbReference>
<feature type="transmembrane region" description="Helical" evidence="11">
    <location>
        <begin position="105"/>
        <end position="126"/>
    </location>
</feature>
<keyword evidence="10 11" id="KW-0472">Membrane</keyword>
<dbReference type="Proteomes" id="UP000823771">
    <property type="component" value="Unassembled WGS sequence"/>
</dbReference>
<protein>
    <recommendedName>
        <fullName evidence="11">Zinc metalloprotease</fullName>
        <ecNumber evidence="11">3.4.24.-</ecNumber>
    </recommendedName>
</protein>
<comment type="caution">
    <text evidence="13">The sequence shown here is derived from an EMBL/GenBank/DDBJ whole genome shotgun (WGS) entry which is preliminary data.</text>
</comment>
<evidence type="ECO:0000313" key="14">
    <source>
        <dbReference type="Proteomes" id="UP000823771"/>
    </source>
</evidence>
<proteinExistence type="inferred from homology"/>
<dbReference type="Gene3D" id="2.30.42.10">
    <property type="match status" value="1"/>
</dbReference>
<evidence type="ECO:0000256" key="9">
    <source>
        <dbReference type="ARBA" id="ARBA00023049"/>
    </source>
</evidence>